<dbReference type="GO" id="GO:0009279">
    <property type="term" value="C:cell outer membrane"/>
    <property type="evidence" value="ECO:0007669"/>
    <property type="project" value="UniProtKB-SubCell"/>
</dbReference>
<dbReference type="EMBL" id="JFKC01000007">
    <property type="protein sequence ID" value="OSQ50979.1"/>
    <property type="molecule type" value="Genomic_DNA"/>
</dbReference>
<name>A0A1X4NL90_9RHOB</name>
<dbReference type="Pfam" id="PF04972">
    <property type="entry name" value="BON"/>
    <property type="match status" value="1"/>
</dbReference>
<keyword evidence="3" id="KW-0998">Cell outer membrane</keyword>
<dbReference type="PROSITE" id="PS51123">
    <property type="entry name" value="OMPA_2"/>
    <property type="match status" value="1"/>
</dbReference>
<dbReference type="Gene3D" id="3.30.1330.60">
    <property type="entry name" value="OmpA-like domain"/>
    <property type="match status" value="1"/>
</dbReference>
<dbReference type="InterPro" id="IPR006664">
    <property type="entry name" value="OMP_bac"/>
</dbReference>
<evidence type="ECO:0000256" key="4">
    <source>
        <dbReference type="PROSITE-ProRule" id="PRU00473"/>
    </source>
</evidence>
<dbReference type="InterPro" id="IPR007055">
    <property type="entry name" value="BON_dom"/>
</dbReference>
<evidence type="ECO:0000313" key="9">
    <source>
        <dbReference type="Proteomes" id="UP000193926"/>
    </source>
</evidence>
<dbReference type="RefSeq" id="WP_085636541.1">
    <property type="nucleotide sequence ID" value="NZ_JFKC01000007.1"/>
</dbReference>
<dbReference type="Proteomes" id="UP000193926">
    <property type="component" value="Unassembled WGS sequence"/>
</dbReference>
<dbReference type="Pfam" id="PF00691">
    <property type="entry name" value="OmpA"/>
    <property type="match status" value="1"/>
</dbReference>
<dbReference type="PANTHER" id="PTHR30329:SF21">
    <property type="entry name" value="LIPOPROTEIN YIAD-RELATED"/>
    <property type="match status" value="1"/>
</dbReference>
<dbReference type="PANTHER" id="PTHR30329">
    <property type="entry name" value="STATOR ELEMENT OF FLAGELLAR MOTOR COMPLEX"/>
    <property type="match status" value="1"/>
</dbReference>
<evidence type="ECO:0000256" key="6">
    <source>
        <dbReference type="SAM" id="SignalP"/>
    </source>
</evidence>
<feature type="signal peptide" evidence="6">
    <location>
        <begin position="1"/>
        <end position="16"/>
    </location>
</feature>
<evidence type="ECO:0000256" key="5">
    <source>
        <dbReference type="SAM" id="MobiDB-lite"/>
    </source>
</evidence>
<evidence type="ECO:0000313" key="8">
    <source>
        <dbReference type="EMBL" id="OSQ50979.1"/>
    </source>
</evidence>
<dbReference type="InterPro" id="IPR036737">
    <property type="entry name" value="OmpA-like_sf"/>
</dbReference>
<dbReference type="InterPro" id="IPR006665">
    <property type="entry name" value="OmpA-like"/>
</dbReference>
<dbReference type="Gene3D" id="3.40.1520.20">
    <property type="match status" value="2"/>
</dbReference>
<organism evidence="8 9">
    <name type="scientific">Marivita geojedonensis</name>
    <dbReference type="NCBI Taxonomy" id="1123756"/>
    <lineage>
        <taxon>Bacteria</taxon>
        <taxon>Pseudomonadati</taxon>
        <taxon>Pseudomonadota</taxon>
        <taxon>Alphaproteobacteria</taxon>
        <taxon>Rhodobacterales</taxon>
        <taxon>Roseobacteraceae</taxon>
        <taxon>Marivita</taxon>
    </lineage>
</organism>
<feature type="domain" description="OmpA-like" evidence="7">
    <location>
        <begin position="486"/>
        <end position="603"/>
    </location>
</feature>
<accession>A0A1X4NL90</accession>
<sequence length="638" mass="68340">MRLSSVFILLCTFAVAAVLSLGAAWIAAGAVEESSAQAVRTELDRDALTWADVDTNGLQVFLIGTAPTEADRFQALSAAGRVVDTARVIDQIDIVDTDGITPPRFSIEMLRNDDGVSLIGLLPAATDRTQLIEDISRAVPDVPVADLLEVADYEVPEGWDDALEYAVSVLRVLDRSKISIEAGKVRIKGAVANEDTRRRVEADLARRADDDLRLALEITAPRPVISPFTLRFIKDADGARFDACAAPTEEDRALIQSAAAQAGIDGKVDCRLGLGTPTNEWGEATAMGIGAINALGGGTITFSDVDVALFALEGTEQELFDRVVGELENSLPDVFVVKATLPKPPSDAPQGVPEFTATRSPEGEVQLRGRINSEIARQTADSFARAAFGSATVRTTARVDETLPPNWSSRVLAALEALSRLSNGAVVVTPDGLSVTGNTGNQTASSEIAGLLADKLGESEEFEIAVTYQEKLDPLLGIPTPEECEAQIVEIIGGRKITFEPGSATLDLATQDIMDEIAELLQLCGDIPLVIAGHTDSQGREVMNQQLSQARAQAVLDALRQRRVLTSSYEVIGYGEEQPIATNDTEEGREANRRIEFKLRRPEPVEETETTLESIEQSTQTGETSGGESAEDTTDEQN</sequence>
<reference evidence="8 9" key="1">
    <citation type="submission" date="2014-03" db="EMBL/GenBank/DDBJ databases">
        <title>The draft genome sequence of Marivita geojedonensis KCTC 23882.</title>
        <authorList>
            <person name="Lai Q."/>
            <person name="Shao Z."/>
        </authorList>
    </citation>
    <scope>NUCLEOTIDE SEQUENCE [LARGE SCALE GENOMIC DNA]</scope>
    <source>
        <strain evidence="8 9">DPG-138</strain>
    </source>
</reference>
<gene>
    <name evidence="8" type="ORF">MGEO_09605</name>
</gene>
<comment type="subcellular location">
    <subcellularLocation>
        <location evidence="1">Cell outer membrane</location>
    </subcellularLocation>
</comment>
<comment type="caution">
    <text evidence="8">The sequence shown here is derived from an EMBL/GenBank/DDBJ whole genome shotgun (WGS) entry which is preliminary data.</text>
</comment>
<dbReference type="CDD" id="cd07185">
    <property type="entry name" value="OmpA_C-like"/>
    <property type="match status" value="1"/>
</dbReference>
<keyword evidence="9" id="KW-1185">Reference proteome</keyword>
<dbReference type="InterPro" id="IPR050330">
    <property type="entry name" value="Bact_OuterMem_StrucFunc"/>
</dbReference>
<keyword evidence="2 4" id="KW-0472">Membrane</keyword>
<feature type="compositionally biased region" description="Basic and acidic residues" evidence="5">
    <location>
        <begin position="586"/>
        <end position="604"/>
    </location>
</feature>
<dbReference type="PRINTS" id="PR01021">
    <property type="entry name" value="OMPADOMAIN"/>
</dbReference>
<dbReference type="AlphaFoldDB" id="A0A1X4NL90"/>
<feature type="compositionally biased region" description="Acidic residues" evidence="5">
    <location>
        <begin position="629"/>
        <end position="638"/>
    </location>
</feature>
<evidence type="ECO:0000256" key="1">
    <source>
        <dbReference type="ARBA" id="ARBA00004442"/>
    </source>
</evidence>
<feature type="compositionally biased region" description="Polar residues" evidence="5">
    <location>
        <begin position="614"/>
        <end position="627"/>
    </location>
</feature>
<evidence type="ECO:0000256" key="3">
    <source>
        <dbReference type="ARBA" id="ARBA00023237"/>
    </source>
</evidence>
<proteinExistence type="predicted"/>
<keyword evidence="6" id="KW-0732">Signal</keyword>
<dbReference type="OrthoDB" id="5525824at2"/>
<dbReference type="STRING" id="1123756.MGEO_09605"/>
<evidence type="ECO:0000259" key="7">
    <source>
        <dbReference type="PROSITE" id="PS51123"/>
    </source>
</evidence>
<dbReference type="SUPFAM" id="SSF103088">
    <property type="entry name" value="OmpA-like"/>
    <property type="match status" value="1"/>
</dbReference>
<evidence type="ECO:0000256" key="2">
    <source>
        <dbReference type="ARBA" id="ARBA00023136"/>
    </source>
</evidence>
<protein>
    <submittedName>
        <fullName evidence="8">Membrane protein</fullName>
    </submittedName>
</protein>
<feature type="region of interest" description="Disordered" evidence="5">
    <location>
        <begin position="576"/>
        <end position="638"/>
    </location>
</feature>
<feature type="chain" id="PRO_5012982095" evidence="6">
    <location>
        <begin position="17"/>
        <end position="638"/>
    </location>
</feature>